<protein>
    <submittedName>
        <fullName evidence="1">Uncharacterized protein</fullName>
    </submittedName>
</protein>
<evidence type="ECO:0000313" key="2">
    <source>
        <dbReference type="Proteomes" id="UP000512222"/>
    </source>
</evidence>
<dbReference type="EMBL" id="CP056573">
    <property type="protein sequence ID" value="QLV30313.1"/>
    <property type="molecule type" value="Genomic_DNA"/>
</dbReference>
<sequence>MKNVFRDLPGALSPASAVAGAHKIYRIMIIDFLSPYPDNLLPARRMANAITAIDKPSRFFSILCFQ</sequence>
<dbReference type="AlphaFoldDB" id="A0AAP9TWQ3"/>
<organism evidence="1 2">
    <name type="scientific">Citrobacter freundii</name>
    <dbReference type="NCBI Taxonomy" id="546"/>
    <lineage>
        <taxon>Bacteria</taxon>
        <taxon>Pseudomonadati</taxon>
        <taxon>Pseudomonadota</taxon>
        <taxon>Gammaproteobacteria</taxon>
        <taxon>Enterobacterales</taxon>
        <taxon>Enterobacteriaceae</taxon>
        <taxon>Citrobacter</taxon>
        <taxon>Citrobacter freundii complex</taxon>
    </lineage>
</organism>
<proteinExistence type="predicted"/>
<dbReference type="Proteomes" id="UP000512222">
    <property type="component" value="Chromosome"/>
</dbReference>
<gene>
    <name evidence="1" type="ORF">HV178_10095</name>
</gene>
<name>A0AAP9TWQ3_CITFR</name>
<reference evidence="2" key="1">
    <citation type="submission" date="2020-06" db="EMBL/GenBank/DDBJ databases">
        <title>REHAB project genomes.</title>
        <authorList>
            <person name="Shaw L.P."/>
        </authorList>
    </citation>
    <scope>NUCLEOTIDE SEQUENCE [LARGE SCALE GENOMIC DNA]</scope>
    <source>
        <strain evidence="2">RHBSTW-00370</strain>
    </source>
</reference>
<accession>A0AAP9TWQ3</accession>
<evidence type="ECO:0000313" key="1">
    <source>
        <dbReference type="EMBL" id="QLV30313.1"/>
    </source>
</evidence>
<dbReference type="RefSeq" id="WP_048232235.1">
    <property type="nucleotide sequence ID" value="NZ_CBCYJR010000001.1"/>
</dbReference>